<comment type="caution">
    <text evidence="3">The sequence shown here is derived from an EMBL/GenBank/DDBJ whole genome shotgun (WGS) entry which is preliminary data.</text>
</comment>
<keyword evidence="2" id="KW-0732">Signal</keyword>
<dbReference type="InterPro" id="IPR036514">
    <property type="entry name" value="SGNH_hydro_sf"/>
</dbReference>
<gene>
    <name evidence="3" type="ORF">K2U94_15370</name>
</gene>
<feature type="compositionally biased region" description="Polar residues" evidence="1">
    <location>
        <begin position="48"/>
        <end position="57"/>
    </location>
</feature>
<sequence length="603" mass="62144">MAKRSFAALIALLSSVGLAFAGAPPIPPPPPTAAATNWTAPDGGVRQASESSGPSYNADTGLFTPAATPTDIAAIYGVSQFGPTSYVKQVRVSCLSTSGGSFPVRLQFTNGSNLSTGSYTTLTTSNGGLTKHDIFDPGPYATVQYWTANPTSRNGLSGTRSLVSEQDIVCGANGTSAGTPVVFDFSSLRTKSMVLRYGANYTLSVNLNGVTLPAGAQLRVEIAWEEQKLVNVCMVGDSTTAIATAGYLNGSSNYLGGLSKTGALNAYTNIYNMGSNGFRLADILNDLNGVTWPLGQILGSGAGSPSTTSALQTGNYYQNCDVVVLTAGINDVRQGLVAVDPPSMTNRLETLVDTFVDAVKNGTIAGQSYTSPLAAPYKVSNIAWSSGVATVTTSAPHQFSTAGGGESFSGGGVAVTISGSSNTAFNGTWQLASVIDATHFMLAMPSNPGSFSGTAQEQFATIWYGTFSAMPSAKVILYSPNSLTADDPATGSGGTGYYMDYPQTSSGALVGVWSGLTLAQAAQDASNVLFGAYQAFSGDSRLYALIHKQSAGGGPFPSAVTTLANDPLMMNQLHPGSYGQWLENQQISPVIVNAASAVAATRY</sequence>
<evidence type="ECO:0000313" key="4">
    <source>
        <dbReference type="Proteomes" id="UP001139104"/>
    </source>
</evidence>
<evidence type="ECO:0008006" key="5">
    <source>
        <dbReference type="Google" id="ProtNLM"/>
    </source>
</evidence>
<feature type="chain" id="PRO_5045641113" description="SGNH hydrolase-type esterase domain-containing protein" evidence="2">
    <location>
        <begin position="22"/>
        <end position="603"/>
    </location>
</feature>
<evidence type="ECO:0000256" key="2">
    <source>
        <dbReference type="SAM" id="SignalP"/>
    </source>
</evidence>
<dbReference type="Proteomes" id="UP001139104">
    <property type="component" value="Unassembled WGS sequence"/>
</dbReference>
<dbReference type="EMBL" id="JAIVFP010000001">
    <property type="protein sequence ID" value="MCI4684122.1"/>
    <property type="molecule type" value="Genomic_DNA"/>
</dbReference>
<feature type="region of interest" description="Disordered" evidence="1">
    <location>
        <begin position="29"/>
        <end position="57"/>
    </location>
</feature>
<evidence type="ECO:0000313" key="3">
    <source>
        <dbReference type="EMBL" id="MCI4684122.1"/>
    </source>
</evidence>
<keyword evidence="4" id="KW-1185">Reference proteome</keyword>
<proteinExistence type="predicted"/>
<accession>A0ABS9ZA99</accession>
<protein>
    <recommendedName>
        <fullName evidence="5">SGNH hydrolase-type esterase domain-containing protein</fullName>
    </recommendedName>
</protein>
<dbReference type="Gene3D" id="3.40.50.1110">
    <property type="entry name" value="SGNH hydrolase"/>
    <property type="match status" value="1"/>
</dbReference>
<reference evidence="3" key="1">
    <citation type="journal article" date="2022" name="ISME J.">
        <title>Identification of active gaseous-alkane degraders at natural gas seeps.</title>
        <authorList>
            <person name="Farhan Ul Haque M."/>
            <person name="Hernandez M."/>
            <person name="Crombie A.T."/>
            <person name="Murrell J.C."/>
        </authorList>
    </citation>
    <scope>NUCLEOTIDE SEQUENCE</scope>
    <source>
        <strain evidence="3">PC2</strain>
    </source>
</reference>
<dbReference type="RefSeq" id="WP_243068032.1">
    <property type="nucleotide sequence ID" value="NZ_JAIVFK010000039.1"/>
</dbReference>
<name>A0ABS9ZA99_9HYPH</name>
<organism evidence="3 4">
    <name type="scientific">Candidatus Rhodoblastus alkanivorans</name>
    <dbReference type="NCBI Taxonomy" id="2954117"/>
    <lineage>
        <taxon>Bacteria</taxon>
        <taxon>Pseudomonadati</taxon>
        <taxon>Pseudomonadota</taxon>
        <taxon>Alphaproteobacteria</taxon>
        <taxon>Hyphomicrobiales</taxon>
        <taxon>Rhodoblastaceae</taxon>
        <taxon>Rhodoblastus</taxon>
    </lineage>
</organism>
<evidence type="ECO:0000256" key="1">
    <source>
        <dbReference type="SAM" id="MobiDB-lite"/>
    </source>
</evidence>
<feature type="signal peptide" evidence="2">
    <location>
        <begin position="1"/>
        <end position="21"/>
    </location>
</feature>
<dbReference type="SUPFAM" id="SSF52266">
    <property type="entry name" value="SGNH hydrolase"/>
    <property type="match status" value="1"/>
</dbReference>